<evidence type="ECO:0000259" key="2">
    <source>
        <dbReference type="Pfam" id="PF03235"/>
    </source>
</evidence>
<dbReference type="PANTHER" id="PTHR39639">
    <property type="entry name" value="CHROMOSOME 16, WHOLE GENOME SHOTGUN SEQUENCE"/>
    <property type="match status" value="1"/>
</dbReference>
<dbReference type="EMBL" id="ML977139">
    <property type="protein sequence ID" value="KAF1991665.1"/>
    <property type="molecule type" value="Genomic_DNA"/>
</dbReference>
<name>A0A6G1HES8_9PEZI</name>
<evidence type="ECO:0000256" key="1">
    <source>
        <dbReference type="SAM" id="MobiDB-lite"/>
    </source>
</evidence>
<feature type="region of interest" description="Disordered" evidence="1">
    <location>
        <begin position="1"/>
        <end position="42"/>
    </location>
</feature>
<feature type="region of interest" description="Disordered" evidence="1">
    <location>
        <begin position="429"/>
        <end position="535"/>
    </location>
</feature>
<accession>A0A6G1HES8</accession>
<keyword evidence="4" id="KW-1185">Reference proteome</keyword>
<gene>
    <name evidence="3" type="ORF">K402DRAFT_416941</name>
</gene>
<dbReference type="AlphaFoldDB" id="A0A6G1HES8"/>
<dbReference type="OrthoDB" id="5419821at2759"/>
<reference evidence="3" key="1">
    <citation type="journal article" date="2020" name="Stud. Mycol.">
        <title>101 Dothideomycetes genomes: a test case for predicting lifestyles and emergence of pathogens.</title>
        <authorList>
            <person name="Haridas S."/>
            <person name="Albert R."/>
            <person name="Binder M."/>
            <person name="Bloem J."/>
            <person name="Labutti K."/>
            <person name="Salamov A."/>
            <person name="Andreopoulos B."/>
            <person name="Baker S."/>
            <person name="Barry K."/>
            <person name="Bills G."/>
            <person name="Bluhm B."/>
            <person name="Cannon C."/>
            <person name="Castanera R."/>
            <person name="Culley D."/>
            <person name="Daum C."/>
            <person name="Ezra D."/>
            <person name="Gonzalez J."/>
            <person name="Henrissat B."/>
            <person name="Kuo A."/>
            <person name="Liang C."/>
            <person name="Lipzen A."/>
            <person name="Lutzoni F."/>
            <person name="Magnuson J."/>
            <person name="Mondo S."/>
            <person name="Nolan M."/>
            <person name="Ohm R."/>
            <person name="Pangilinan J."/>
            <person name="Park H.-J."/>
            <person name="Ramirez L."/>
            <person name="Alfaro M."/>
            <person name="Sun H."/>
            <person name="Tritt A."/>
            <person name="Yoshinaga Y."/>
            <person name="Zwiers L.-H."/>
            <person name="Turgeon B."/>
            <person name="Goodwin S."/>
            <person name="Spatafora J."/>
            <person name="Crous P."/>
            <person name="Grigoriev I."/>
        </authorList>
    </citation>
    <scope>NUCLEOTIDE SEQUENCE</scope>
    <source>
        <strain evidence="3">CBS 113979</strain>
    </source>
</reference>
<organism evidence="3 4">
    <name type="scientific">Aulographum hederae CBS 113979</name>
    <dbReference type="NCBI Taxonomy" id="1176131"/>
    <lineage>
        <taxon>Eukaryota</taxon>
        <taxon>Fungi</taxon>
        <taxon>Dikarya</taxon>
        <taxon>Ascomycota</taxon>
        <taxon>Pezizomycotina</taxon>
        <taxon>Dothideomycetes</taxon>
        <taxon>Pleosporomycetidae</taxon>
        <taxon>Aulographales</taxon>
        <taxon>Aulographaceae</taxon>
    </lineage>
</organism>
<proteinExistence type="predicted"/>
<dbReference type="Proteomes" id="UP000800041">
    <property type="component" value="Unassembled WGS sequence"/>
</dbReference>
<dbReference type="InterPro" id="IPR004919">
    <property type="entry name" value="GmrSD_N"/>
</dbReference>
<dbReference type="Pfam" id="PF03235">
    <property type="entry name" value="GmrSD_N"/>
    <property type="match status" value="1"/>
</dbReference>
<evidence type="ECO:0000313" key="4">
    <source>
        <dbReference type="Proteomes" id="UP000800041"/>
    </source>
</evidence>
<evidence type="ECO:0000313" key="3">
    <source>
        <dbReference type="EMBL" id="KAF1991665.1"/>
    </source>
</evidence>
<feature type="domain" description="GmrSD restriction endonucleases N-terminal" evidence="2">
    <location>
        <begin position="73"/>
        <end position="176"/>
    </location>
</feature>
<protein>
    <recommendedName>
        <fullName evidence="2">GmrSD restriction endonucleases N-terminal domain-containing protein</fullName>
    </recommendedName>
</protein>
<sequence length="594" mass="66986">MAQLSEDDLLRAPEDDSDATVSARGDDDEDAGYDLDNIDDGTFVPRPKLPDHETARYTISQVDALLLGEYLDLDPEYQRGVIWSEAQMSGLIDSILDNFYVPPVIFNKKKVITPSGGVRWKRTCVDGKQRLSSVKAFMAGKIPCHDRLGRKFYFCHDTDSNQDHRRKRILLPQAVKDEFLQKELICIEIMDLDPVQEEDLFARVQKGVQLSKEEQMWATTGPWQELAKDFIDRYKTVISLSDRRRAKGFGNVLYSFAQIIEALCPPDDSIPRARLTAKYGLELFSYPERLDEELKAHLKAVFRAYQQLVAYQPDIFKSKTFSKVKSFAPVEFVAVAVLISQYHDMHDYAALAKDIRAMREELRLKFTDLRKNAPTWAIVWDFISKHKDAAANGTTESSVQSEPPNASVTVQEHAEVIIIDDSSNEDVSKFNAKKRKRTNEEGESDELREKKSKEGTMPEFDLASSIPPTTSGAAPPLNAPGHTALFNSDSPAEPADDVKHERSTPAQVASDVPSPSKDKSPWSENSSEDEFTVRAPRPTNRIIRAAHLRNKVFVNIKDRLHVAQQKHAASMDKLTYRQIDGGTMKVSSIWGPRG</sequence>
<feature type="compositionally biased region" description="Basic and acidic residues" evidence="1">
    <location>
        <begin position="445"/>
        <end position="456"/>
    </location>
</feature>
<dbReference type="PANTHER" id="PTHR39639:SF1">
    <property type="entry name" value="DUF262 DOMAIN-CONTAINING PROTEIN"/>
    <property type="match status" value="1"/>
</dbReference>
<feature type="compositionally biased region" description="Acidic residues" evidence="1">
    <location>
        <begin position="26"/>
        <end position="39"/>
    </location>
</feature>